<accession>A0A9P6VSC8</accession>
<evidence type="ECO:0000313" key="6">
    <source>
        <dbReference type="EMBL" id="KAG0652929.1"/>
    </source>
</evidence>
<feature type="transmembrane region" description="Helical" evidence="5">
    <location>
        <begin position="170"/>
        <end position="192"/>
    </location>
</feature>
<feature type="transmembrane region" description="Helical" evidence="5">
    <location>
        <begin position="451"/>
        <end position="472"/>
    </location>
</feature>
<gene>
    <name evidence="6" type="ORF">D0Z07_0459</name>
</gene>
<evidence type="ECO:0000256" key="1">
    <source>
        <dbReference type="ARBA" id="ARBA00004141"/>
    </source>
</evidence>
<evidence type="ECO:0000256" key="5">
    <source>
        <dbReference type="SAM" id="Phobius"/>
    </source>
</evidence>
<feature type="transmembrane region" description="Helical" evidence="5">
    <location>
        <begin position="71"/>
        <end position="92"/>
    </location>
</feature>
<dbReference type="GO" id="GO:0022857">
    <property type="term" value="F:transmembrane transporter activity"/>
    <property type="evidence" value="ECO:0007669"/>
    <property type="project" value="TreeGrafter"/>
</dbReference>
<dbReference type="PANTHER" id="PTHR23507:SF1">
    <property type="entry name" value="FI18259P1-RELATED"/>
    <property type="match status" value="1"/>
</dbReference>
<keyword evidence="3 5" id="KW-1133">Transmembrane helix</keyword>
<feature type="transmembrane region" description="Helical" evidence="5">
    <location>
        <begin position="198"/>
        <end position="218"/>
    </location>
</feature>
<evidence type="ECO:0000313" key="7">
    <source>
        <dbReference type="Proteomes" id="UP000785200"/>
    </source>
</evidence>
<comment type="subcellular location">
    <subcellularLocation>
        <location evidence="1">Membrane</location>
        <topology evidence="1">Multi-pass membrane protein</topology>
    </subcellularLocation>
</comment>
<feature type="transmembrane region" description="Helical" evidence="5">
    <location>
        <begin position="323"/>
        <end position="343"/>
    </location>
</feature>
<keyword evidence="4 5" id="KW-0472">Membrane</keyword>
<feature type="transmembrane region" description="Helical" evidence="5">
    <location>
        <begin position="386"/>
        <end position="405"/>
    </location>
</feature>
<dbReference type="AlphaFoldDB" id="A0A9P6VSC8"/>
<comment type="caution">
    <text evidence="6">The sequence shown here is derived from an EMBL/GenBank/DDBJ whole genome shotgun (WGS) entry which is preliminary data.</text>
</comment>
<dbReference type="Proteomes" id="UP000785200">
    <property type="component" value="Unassembled WGS sequence"/>
</dbReference>
<dbReference type="OrthoDB" id="194139at2759"/>
<dbReference type="InterPro" id="IPR036259">
    <property type="entry name" value="MFS_trans_sf"/>
</dbReference>
<protein>
    <submittedName>
        <fullName evidence="6">MFS efflux pump atnC</fullName>
    </submittedName>
</protein>
<feature type="transmembrane region" description="Helical" evidence="5">
    <location>
        <begin position="417"/>
        <end position="439"/>
    </location>
</feature>
<feature type="transmembrane region" description="Helical" evidence="5">
    <location>
        <begin position="104"/>
        <end position="127"/>
    </location>
</feature>
<dbReference type="SUPFAM" id="SSF103473">
    <property type="entry name" value="MFS general substrate transporter"/>
    <property type="match status" value="1"/>
</dbReference>
<organism evidence="6 7">
    <name type="scientific">Hyphodiscus hymeniophilus</name>
    <dbReference type="NCBI Taxonomy" id="353542"/>
    <lineage>
        <taxon>Eukaryota</taxon>
        <taxon>Fungi</taxon>
        <taxon>Dikarya</taxon>
        <taxon>Ascomycota</taxon>
        <taxon>Pezizomycotina</taxon>
        <taxon>Leotiomycetes</taxon>
        <taxon>Helotiales</taxon>
        <taxon>Hyphodiscaceae</taxon>
        <taxon>Hyphodiscus</taxon>
    </lineage>
</organism>
<dbReference type="PANTHER" id="PTHR23507">
    <property type="entry name" value="ZGC:174356"/>
    <property type="match status" value="1"/>
</dbReference>
<keyword evidence="7" id="KW-1185">Reference proteome</keyword>
<proteinExistence type="predicted"/>
<feature type="transmembrane region" description="Helical" evidence="5">
    <location>
        <begin position="363"/>
        <end position="380"/>
    </location>
</feature>
<keyword evidence="2 5" id="KW-0812">Transmembrane</keyword>
<evidence type="ECO:0000256" key="2">
    <source>
        <dbReference type="ARBA" id="ARBA00022692"/>
    </source>
</evidence>
<reference evidence="6" key="1">
    <citation type="submission" date="2019-07" db="EMBL/GenBank/DDBJ databases">
        <title>Hyphodiscus hymeniophilus genome sequencing and assembly.</title>
        <authorList>
            <person name="Kramer G."/>
            <person name="Nodwell J."/>
        </authorList>
    </citation>
    <scope>NUCLEOTIDE SEQUENCE</scope>
    <source>
        <strain evidence="6">ATCC 34498</strain>
    </source>
</reference>
<dbReference type="Gene3D" id="1.20.1250.20">
    <property type="entry name" value="MFS general substrate transporter like domains"/>
    <property type="match status" value="1"/>
</dbReference>
<feature type="transmembrane region" description="Helical" evidence="5">
    <location>
        <begin position="133"/>
        <end position="158"/>
    </location>
</feature>
<dbReference type="GO" id="GO:0016020">
    <property type="term" value="C:membrane"/>
    <property type="evidence" value="ECO:0007669"/>
    <property type="project" value="UniProtKB-SubCell"/>
</dbReference>
<evidence type="ECO:0000256" key="4">
    <source>
        <dbReference type="ARBA" id="ARBA00023136"/>
    </source>
</evidence>
<sequence>MQEKLTTNEKFVIPREVYVCAVVEFLTTFGTAITSVPVTRLIEGAVCQRHYGAVSNIAEHFCKLDGVQTNLAYLLGAYSSFTSLPGLFLAIPYGILSEHVDRRLILLGNSLSSILQNIFLVAICTIPHSNLRLIWLCGFFEIIGGGAAIHSMLIRTIIGEAVPASCLSTLLYKMSGINLLLQLAGVSLGSWLLQNGAASTTLLGTCLFGLIIPTLSYLPRTGAKATKACSDDDPIQFPYLKLEQQCQENTQTSPRHGATYSHKKSLKEEILISLKSLASLLLRKQAVQMCLLVNFLNHIAFNARYLLRPWISKRYGWSLAKTGYILSLEASLSVAVLLLLQYFDPASSDPAEKRKCEISVAKLSMLCGILGSIILCFANTRILFFVAYIVISGNVGFLDAIRGYFSAQMRTEDLGKLYSMVMIVSTLATILSAPAWSAIYALGYGLGGSWVGLPFLVSSGVMSLILLVIATLKV</sequence>
<name>A0A9P6VSC8_9HELO</name>
<evidence type="ECO:0000256" key="3">
    <source>
        <dbReference type="ARBA" id="ARBA00022989"/>
    </source>
</evidence>
<dbReference type="EMBL" id="VNKQ01000002">
    <property type="protein sequence ID" value="KAG0652929.1"/>
    <property type="molecule type" value="Genomic_DNA"/>
</dbReference>